<dbReference type="GO" id="GO:0019867">
    <property type="term" value="C:outer membrane"/>
    <property type="evidence" value="ECO:0007669"/>
    <property type="project" value="InterPro"/>
</dbReference>
<accession>A0A840FRE6</accession>
<dbReference type="InterPro" id="IPR011050">
    <property type="entry name" value="Pectin_lyase_fold/virulence"/>
</dbReference>
<organism evidence="4 5">
    <name type="scientific">Variovorax guangxiensis</name>
    <dbReference type="NCBI Taxonomy" id="1775474"/>
    <lineage>
        <taxon>Bacteria</taxon>
        <taxon>Pseudomonadati</taxon>
        <taxon>Pseudomonadota</taxon>
        <taxon>Betaproteobacteria</taxon>
        <taxon>Burkholderiales</taxon>
        <taxon>Comamonadaceae</taxon>
        <taxon>Variovorax</taxon>
    </lineage>
</organism>
<dbReference type="Gene3D" id="2.160.20.20">
    <property type="match status" value="1"/>
</dbReference>
<dbReference type="InterPro" id="IPR005546">
    <property type="entry name" value="Autotransporte_beta"/>
</dbReference>
<comment type="caution">
    <text evidence="4">The sequence shown here is derived from an EMBL/GenBank/DDBJ whole genome shotgun (WGS) entry which is preliminary data.</text>
</comment>
<dbReference type="SUPFAM" id="SSF103515">
    <property type="entry name" value="Autotransporter"/>
    <property type="match status" value="1"/>
</dbReference>
<dbReference type="PANTHER" id="PTHR35037">
    <property type="entry name" value="C-TERMINAL REGION OF AIDA-LIKE PROTEIN"/>
    <property type="match status" value="1"/>
</dbReference>
<evidence type="ECO:0000259" key="3">
    <source>
        <dbReference type="PROSITE" id="PS51208"/>
    </source>
</evidence>
<feature type="domain" description="Autotransporter" evidence="3">
    <location>
        <begin position="1803"/>
        <end position="2081"/>
    </location>
</feature>
<dbReference type="SUPFAM" id="SSF51126">
    <property type="entry name" value="Pectin lyase-like"/>
    <property type="match status" value="5"/>
</dbReference>
<dbReference type="NCBIfam" id="TIGR02601">
    <property type="entry name" value="autotrns_rpt"/>
    <property type="match status" value="6"/>
</dbReference>
<sequence length="2081" mass="198904">MNHVYRVIFDRRQSRYRVVSELAKSASGSGGTAVRGRRRTARRGAAPALGALAALAALALHGGTALAACTPASPVDNDVVTCTGVPILLPPNPNSFLSNANGLAVTVQSGGIMSTLPGGTAMTLGGNGITLNNLGAIDANAAGSLVLSRALTIGNLVVPGSGNVTVNNQGTIEGTFDGTFGLLGAAAVIATTGTTTFNNSGTIGMSALGLFDPINSIAVAVYGGGNVNFTNTGTITGRVAFQSPDSGGNAFVNAGTINGSVSLGTTLSNDTFVAVTGSSINGGLVPLPGVTIPTPAVPPSFLTFAAGGTVDAGIGGNDTLVLQNTVAGPGSGSGGAGTVSSLQYLNFENLVVNSGTWTLEGPAVSGAAALNGGTAIFDNALSFGTGTLTANGGSMQASVAGLTLTQNISLTGGLIVQGANSLTLGGTVTGAGGLIKNGSGTLTLSGNNDFSGGLALNGGGLTLGNASSLGTGLFLVGGPATLNTAFTGTLTNQVQLNGALTLNGAGTLSLNGNINGGGSLTLASGDLVLNGANNYSGGTVLQAGSIDLGSATALGSGALTVDGAATLTGKNGLALSNDIVLNNTLNLGGGGSGGALTLNGKISGAGGMSLAGAPGLTLNGANDFSGGFNLGGGQLTVGNNLALGTGAVTVSGASSLAANTPVGLTNNFNLNAGLNVASSSALSLNGTIGGLGGLTQSGPAKLTLGGANGFAGGVNLLGGGLGVGTNTSLGLGALTVNGAATLDASAGVNLGNAVVLNAGLDVGGSNDIALGGPVSGAGALSLNGAGKLSLNAANAGFSGGVTLGSGTLGVGNNLALGTGGLAVTGNASLTANVPGIVLGNGVTLGSGTTLSLTGANALALGGTITGAGALAVNGPGGVTLDGASDFSGGVSLAGGTLSLGTSTSLGSGTLGVTGNAGLQSAGGALTLVNAVSLGTGAGLTVGGANDLTLNGPIGGGGSLIKTGAGTLVLGGANNFGGGVTLQAGTLGVGTGTSLGTGTLTVSGAATLTSSADVALANDVTLDGALSVTGAKNIALGGVIGGGSGLSYSGTGILSLGGANVYAGTTTVASGTLLATNASGSATGTGAVTVLTGATLGGTGRIGGDVTLNTGAKLAPGAGTAGSFGVLAVGGNLSLAAGSTLDFDFGAPGPNFSTPGASDSVSVGGDLSLGGAVTLNVANAGSFGPGVYRLVDYGGSLTGAGSLSLGGLPGGSTVLLQNLSADKRFNLLNTTGLTLNFWNADGLASPVQSGGGTGTWSTTSPVWTDAAGTVTVPMQPQPGFAIFGGAPGTVTIDKTGGAVQALGMQFTSGGYTLAGDALTLLGTGGGKAEIRVGDGSAASTGFVATVNSAIDGSAGIAKTGAGTLVLGGTNTYTGGTAVQGGVLSVSADANLGAAGGGLALDGGRLQVTGTGFAGTARDIDIGAAGGGIEVVDAAHDFTASGTLGGSGTLVKSGQGTLTLAGTNNHTGATVVDSGTLRLGAADLLNPAATIALADKAGATLDLNGFDQTIGSLSGGGSAGGELKLGSATLTTGGDNTSTTFGGSLSGSGSVVKQGTGTFTLAGSNSYSGATQVNAGTLQAGAANAFSATSAHGVAAGATLDLAGFNQTVASLNNSGTVSLPGATAGTSLTVTGPYVGNNGVLRLGAVLNASGPSDRLVLDGAGATASGRTTVQIVNLAGLGALTTGNGIEVISALNGATTTAQTTRDAFTLAGGHVDAGAYEYRLYPADANGAGENWYLRSTTGAVGPGVPGAPGGPGLPTYRAEVPLYAALPQQLRHANVAMLGNLHLRGGDEMRQPNDAGDTTTYAGRRAWGRVLSTDIDVRQRGTVSPESKGRLTGFQAGTDLWADANWRAGIYVGQLEGDVDVRGFASGIQGLRVGRSDLRSRYLGVYASWHNDAGWYTDIVLQGGQHRYTARPLASMGSSGKGDSFLASLEVGKAFDIGGGWRVEPQLQLIHQRLSMDGASISGAWITQDTHDGLIARAGVRIKGSIATGADLLQPYARINVNRASSGTDIARLTGPAGSTGIASETGGTSTELAGGFTLALGERTAIYGELGKLWATGGDTRMKSSLNASVGVRVRW</sequence>
<reference evidence="4 5" key="1">
    <citation type="submission" date="2020-08" db="EMBL/GenBank/DDBJ databases">
        <title>Genomic Encyclopedia of Type Strains, Phase IV (KMG-V): Genome sequencing to study the core and pangenomes of soil and plant-associated prokaryotes.</title>
        <authorList>
            <person name="Whitman W."/>
        </authorList>
    </citation>
    <scope>NUCLEOTIDE SEQUENCE [LARGE SCALE GENOMIC DNA]</scope>
    <source>
        <strain evidence="4 5">34/80</strain>
    </source>
</reference>
<dbReference type="InterPro" id="IPR012332">
    <property type="entry name" value="Autotransporter_pectin_lyase_C"/>
</dbReference>
<dbReference type="InterPro" id="IPR051551">
    <property type="entry name" value="Autotransporter_adhesion"/>
</dbReference>
<dbReference type="SMART" id="SM00869">
    <property type="entry name" value="Autotransporter"/>
    <property type="match status" value="1"/>
</dbReference>
<dbReference type="InterPro" id="IPR036709">
    <property type="entry name" value="Autotransporte_beta_dom_sf"/>
</dbReference>
<dbReference type="CDD" id="cd01344">
    <property type="entry name" value="PL2_Passenger_AT"/>
    <property type="match status" value="1"/>
</dbReference>
<dbReference type="RefSeq" id="WP_184641515.1">
    <property type="nucleotide sequence ID" value="NZ_JACIFZ010000008.1"/>
</dbReference>
<dbReference type="InterPro" id="IPR043990">
    <property type="entry name" value="AC_1"/>
</dbReference>
<dbReference type="EMBL" id="JACIFZ010000008">
    <property type="protein sequence ID" value="MBB4224593.1"/>
    <property type="molecule type" value="Genomic_DNA"/>
</dbReference>
<dbReference type="PROSITE" id="PS51208">
    <property type="entry name" value="AUTOTRANSPORTER"/>
    <property type="match status" value="1"/>
</dbReference>
<dbReference type="InterPro" id="IPR013425">
    <property type="entry name" value="Autotrns_rpt"/>
</dbReference>
<dbReference type="NCBIfam" id="TIGR01414">
    <property type="entry name" value="autotrans_barl"/>
    <property type="match status" value="1"/>
</dbReference>
<dbReference type="InterPro" id="IPR024973">
    <property type="entry name" value="ESPR"/>
</dbReference>
<protein>
    <submittedName>
        <fullName evidence="4">Outer membrane autotransporter protein</fullName>
    </submittedName>
</protein>
<evidence type="ECO:0000313" key="5">
    <source>
        <dbReference type="Proteomes" id="UP000524450"/>
    </source>
</evidence>
<keyword evidence="2" id="KW-0843">Virulence</keyword>
<dbReference type="Pfam" id="PF13018">
    <property type="entry name" value="ESPR"/>
    <property type="match status" value="1"/>
</dbReference>
<evidence type="ECO:0000256" key="2">
    <source>
        <dbReference type="ARBA" id="ARBA00023026"/>
    </source>
</evidence>
<gene>
    <name evidence="4" type="ORF">GGD71_005389</name>
</gene>
<proteinExistence type="predicted"/>
<keyword evidence="1" id="KW-0732">Signal</keyword>
<dbReference type="InterPro" id="IPR006315">
    <property type="entry name" value="OM_autotransptr_brl_dom"/>
</dbReference>
<evidence type="ECO:0000313" key="4">
    <source>
        <dbReference type="EMBL" id="MBB4224593.1"/>
    </source>
</evidence>
<dbReference type="Proteomes" id="UP000524450">
    <property type="component" value="Unassembled WGS sequence"/>
</dbReference>
<evidence type="ECO:0000256" key="1">
    <source>
        <dbReference type="ARBA" id="ARBA00022729"/>
    </source>
</evidence>
<name>A0A840FRE6_9BURK</name>
<dbReference type="PANTHER" id="PTHR35037:SF3">
    <property type="entry name" value="C-TERMINAL REGION OF AIDA-LIKE PROTEIN"/>
    <property type="match status" value="1"/>
</dbReference>
<dbReference type="Pfam" id="PF18883">
    <property type="entry name" value="AC_1"/>
    <property type="match status" value="1"/>
</dbReference>
<dbReference type="Gene3D" id="2.40.128.130">
    <property type="entry name" value="Autotransporter beta-domain"/>
    <property type="match status" value="1"/>
</dbReference>
<dbReference type="Pfam" id="PF12951">
    <property type="entry name" value="PATR"/>
    <property type="match status" value="11"/>
</dbReference>